<dbReference type="GO" id="GO:0071108">
    <property type="term" value="P:protein K48-linked deubiquitination"/>
    <property type="evidence" value="ECO:0007669"/>
    <property type="project" value="TreeGrafter"/>
</dbReference>
<name>A0A8T0QM91_PANVG</name>
<dbReference type="PANTHER" id="PTHR18063">
    <property type="entry name" value="NF-E2 INDUCIBLE PROTEIN"/>
    <property type="match status" value="1"/>
</dbReference>
<comment type="caution">
    <text evidence="3">The sequence shown here is derived from an EMBL/GenBank/DDBJ whole genome shotgun (WGS) entry which is preliminary data.</text>
</comment>
<gene>
    <name evidence="3" type="ORF">PVAP13_7KG294000</name>
</gene>
<reference evidence="3" key="1">
    <citation type="submission" date="2020-05" db="EMBL/GenBank/DDBJ databases">
        <title>WGS assembly of Panicum virgatum.</title>
        <authorList>
            <person name="Lovell J.T."/>
            <person name="Jenkins J."/>
            <person name="Shu S."/>
            <person name="Juenger T.E."/>
            <person name="Schmutz J."/>
        </authorList>
    </citation>
    <scope>NUCLEOTIDE SEQUENCE</scope>
    <source>
        <strain evidence="3">AP13</strain>
    </source>
</reference>
<evidence type="ECO:0000313" key="3">
    <source>
        <dbReference type="EMBL" id="KAG2574159.1"/>
    </source>
</evidence>
<accession>A0A8T0QM91</accession>
<dbReference type="Pfam" id="PF04424">
    <property type="entry name" value="MINDY_DUB"/>
    <property type="match status" value="1"/>
</dbReference>
<feature type="compositionally biased region" description="Basic and acidic residues" evidence="1">
    <location>
        <begin position="179"/>
        <end position="188"/>
    </location>
</feature>
<dbReference type="Gene3D" id="3.30.1640.10">
    <property type="entry name" value="mini-chromosome maintenance (MCM) complex, chain A, domain 1"/>
    <property type="match status" value="1"/>
</dbReference>
<dbReference type="GO" id="GO:1990380">
    <property type="term" value="F:K48-linked deubiquitinase activity"/>
    <property type="evidence" value="ECO:0007669"/>
    <property type="project" value="InterPro"/>
</dbReference>
<dbReference type="InterPro" id="IPR007518">
    <property type="entry name" value="MINDY"/>
</dbReference>
<evidence type="ECO:0000259" key="2">
    <source>
        <dbReference type="Pfam" id="PF04424"/>
    </source>
</evidence>
<proteinExistence type="predicted"/>
<dbReference type="GO" id="GO:0016807">
    <property type="term" value="F:cysteine-type carboxypeptidase activity"/>
    <property type="evidence" value="ECO:0007669"/>
    <property type="project" value="TreeGrafter"/>
</dbReference>
<dbReference type="Proteomes" id="UP000823388">
    <property type="component" value="Chromosome 7K"/>
</dbReference>
<keyword evidence="4" id="KW-1185">Reference proteome</keyword>
<dbReference type="GO" id="GO:0071944">
    <property type="term" value="C:cell periphery"/>
    <property type="evidence" value="ECO:0007669"/>
    <property type="project" value="TreeGrafter"/>
</dbReference>
<protein>
    <recommendedName>
        <fullName evidence="2">MINDY deubiquitinase domain-containing protein</fullName>
    </recommendedName>
</protein>
<dbReference type="InterPro" id="IPR033979">
    <property type="entry name" value="MINDY_domain"/>
</dbReference>
<feature type="domain" description="MINDY deubiquitinase" evidence="2">
    <location>
        <begin position="266"/>
        <end position="501"/>
    </location>
</feature>
<evidence type="ECO:0000256" key="1">
    <source>
        <dbReference type="SAM" id="MobiDB-lite"/>
    </source>
</evidence>
<dbReference type="PANTHER" id="PTHR18063:SF16">
    <property type="entry name" value="OS06G0723400 PROTEIN"/>
    <property type="match status" value="1"/>
</dbReference>
<dbReference type="EMBL" id="CM029049">
    <property type="protein sequence ID" value="KAG2574159.1"/>
    <property type="molecule type" value="Genomic_DNA"/>
</dbReference>
<dbReference type="GO" id="GO:0004843">
    <property type="term" value="F:cysteine-type deubiquitinase activity"/>
    <property type="evidence" value="ECO:0007669"/>
    <property type="project" value="InterPro"/>
</dbReference>
<evidence type="ECO:0000313" key="4">
    <source>
        <dbReference type="Proteomes" id="UP000823388"/>
    </source>
</evidence>
<feature type="compositionally biased region" description="Polar residues" evidence="1">
    <location>
        <begin position="189"/>
        <end position="199"/>
    </location>
</feature>
<organism evidence="3 4">
    <name type="scientific">Panicum virgatum</name>
    <name type="common">Blackwell switchgrass</name>
    <dbReference type="NCBI Taxonomy" id="38727"/>
    <lineage>
        <taxon>Eukaryota</taxon>
        <taxon>Viridiplantae</taxon>
        <taxon>Streptophyta</taxon>
        <taxon>Embryophyta</taxon>
        <taxon>Tracheophyta</taxon>
        <taxon>Spermatophyta</taxon>
        <taxon>Magnoliopsida</taxon>
        <taxon>Liliopsida</taxon>
        <taxon>Poales</taxon>
        <taxon>Poaceae</taxon>
        <taxon>PACMAD clade</taxon>
        <taxon>Panicoideae</taxon>
        <taxon>Panicodae</taxon>
        <taxon>Paniceae</taxon>
        <taxon>Panicinae</taxon>
        <taxon>Panicum</taxon>
        <taxon>Panicum sect. Hiantes</taxon>
    </lineage>
</organism>
<dbReference type="AlphaFoldDB" id="A0A8T0QM91"/>
<sequence>MVNGALVEAAGDIALVEGVGNGDQAGSGGQLEAPAPAKPKSHYVHPICYDDTVVASLILSEPPMGEEPVYCMDEGPDCTVEGPAVQVEEPVHPLPCLGRLSRSIVYSGDGCVSRGEKNHPARSTAPREVNSQLEDLTETVSGATESASKSEMVSGITESKSEIVSGVSQNASKKKKKKNKDEKKRKSDGQSLQSHSAPQLSPAFESSLKDDENTTATVGESGPSYPLLPDKGKELAPCSDTPAHSSMQGPNAKPLDFSSLRGEFCHTRIIRFMGGKYRILLQDKDGPCSLIAISNYLILKGRMTLPNLMEVCLESVAELVYVEVFKNMKNEEYSEVMDVLVQSAKGLDIDILFLSVDGFEDTPQYRIFGTLGIPLYHSCMLNLDLEEDASTFSAIEGRSFDQLHLDHYKQTGPSSVMIDRIDRFLKVANSQTTDYGYVLFSTLKKNTNNGDLFVFFWSNHFTIVLKENGTLYRLLTDVRHQSSKFAWQVFDNLNARGEFLEDVLILSNLGKDLEVRTAPKVLRNTPVTPIPSVSNGIVYYEPIITTMKEMGCQEMFVFYEHIDAVDPEFARSLCMCYERVRNNLSHAVQTFIREDLGDPDFHSEHLSVRICDMPKPDRWIPAKEFFGLPGNHPAEARTIECTDYSLEVTHTTPTGRIALTNLLIKLSTDHMNGRSYNGNFTLDQILVNDKLEVDIAARFCLETTPKTRQLDFVRVFFLHLEKSLKVYIDNLRFGASMLQKFHNFITAHPALEASLVRLAVIDDIYTAHQ</sequence>
<feature type="region of interest" description="Disordered" evidence="1">
    <location>
        <begin position="112"/>
        <end position="252"/>
    </location>
</feature>
<feature type="compositionally biased region" description="Polar residues" evidence="1">
    <location>
        <begin position="129"/>
        <end position="151"/>
    </location>
</feature>
<dbReference type="GO" id="GO:0005829">
    <property type="term" value="C:cytosol"/>
    <property type="evidence" value="ECO:0007669"/>
    <property type="project" value="TreeGrafter"/>
</dbReference>